<evidence type="ECO:0000313" key="3">
    <source>
        <dbReference type="EMBL" id="UOG75586.1"/>
    </source>
</evidence>
<dbReference type="SUPFAM" id="SSF63829">
    <property type="entry name" value="Calcium-dependent phosphotriesterase"/>
    <property type="match status" value="2"/>
</dbReference>
<name>A0ABY4CZT9_9BACT</name>
<gene>
    <name evidence="3" type="ORF">MTX78_03095</name>
</gene>
<dbReference type="Pfam" id="PF07494">
    <property type="entry name" value="Reg_prop"/>
    <property type="match status" value="1"/>
</dbReference>
<evidence type="ECO:0000313" key="4">
    <source>
        <dbReference type="Proteomes" id="UP000831113"/>
    </source>
</evidence>
<dbReference type="RefSeq" id="WP_243799812.1">
    <property type="nucleotide sequence ID" value="NZ_CP094669.1"/>
</dbReference>
<accession>A0ABY4CZT9</accession>
<sequence length="780" mass="84455">MTRLLRTLHRAALLLLLLPAASATLHAQSTTGFGDWQLHLPNNRARAMADAGQRIYVAAEDVLFYFDKETTTTTLLSRRDGLNSVGVNTVAYDSVSQQVLVAYRDANLDLISPDGSRIRNINDIQRKQLAGTKTINHISFNGRFAYLSCDFGLVVLDMTKLEVRDTFSNIGPMGAQVRAYASTVANGFLFLATDKGILRSSLATDQANFRNWTLDLPDATGNLFRTLATYNGQAYAGRNFSNPQRYVVGRGWEPVASFYANEYQNLTPSRAGLLVTADRKVSILSGAANTVSVLAGTGSVVFPQSALRSSDGAFYIADFQRGLLKTTDRQNYEAFVSNAPEEAFAFGLLADARTNTVNMFVGGFEESSVQRGYRKGFSEFRDGRWINYTRDNYPSTTELPDINDLVRGVRSSDGTLYIASYGGGLLRWRGPSEFKQYIAEMPGVPLVSELADNPTYTRVKDVAAAANGDIWVASQRTARPGPGLHVLTPSTDTWRTIPYSELNNLNRLVLDDFGGVWVSQARKDGAGLFAYDDVSKAKPIYFTEGNGGLPSNIIWSMTKDRKGAIWVATGKGVAFLDDPGSVFVTGSTTAFDTPVVRLGEGSGFPALENDVVRAIAVDGANRKWFGTERGLWLFSENADEGLLHFTTENSPLPSNTIVDLAVNDRTGEVFVATAAGVVSYKGSATVTEGVPKDCAKVSPNPVRTNFTGQVGVTGLANNGIVKITDVTGKLVYQTTATGGGVIWNLTDYNGRKVQSGVYLVLSSDADGKNGCVSKIAVVER</sequence>
<dbReference type="InterPro" id="IPR048954">
    <property type="entry name" value="PorZ_N"/>
</dbReference>
<reference evidence="3 4" key="1">
    <citation type="submission" date="2022-03" db="EMBL/GenBank/DDBJ databases">
        <title>Hymenobactersp. isolated from the air.</title>
        <authorList>
            <person name="Won M."/>
            <person name="Kwon S.-W."/>
        </authorList>
    </citation>
    <scope>NUCLEOTIDE SEQUENCE [LARGE SCALE GENOMIC DNA]</scope>
    <source>
        <strain evidence="3 4">KACC 21982</strain>
    </source>
</reference>
<protein>
    <submittedName>
        <fullName evidence="3">T9SS type A sorting domain-containing protein</fullName>
    </submittedName>
</protein>
<dbReference type="InterPro" id="IPR015943">
    <property type="entry name" value="WD40/YVTN_repeat-like_dom_sf"/>
</dbReference>
<dbReference type="InterPro" id="IPR011110">
    <property type="entry name" value="Reg_prop"/>
</dbReference>
<keyword evidence="1" id="KW-0732">Signal</keyword>
<evidence type="ECO:0000256" key="1">
    <source>
        <dbReference type="SAM" id="SignalP"/>
    </source>
</evidence>
<feature type="signal peptide" evidence="1">
    <location>
        <begin position="1"/>
        <end position="27"/>
    </location>
</feature>
<evidence type="ECO:0000259" key="2">
    <source>
        <dbReference type="Pfam" id="PF21544"/>
    </source>
</evidence>
<keyword evidence="4" id="KW-1185">Reference proteome</keyword>
<dbReference type="NCBIfam" id="TIGR04183">
    <property type="entry name" value="Por_Secre_tail"/>
    <property type="match status" value="1"/>
</dbReference>
<dbReference type="Gene3D" id="2.130.10.10">
    <property type="entry name" value="YVTN repeat-like/Quinoprotein amine dehydrogenase"/>
    <property type="match status" value="3"/>
</dbReference>
<dbReference type="EMBL" id="CP094669">
    <property type="protein sequence ID" value="UOG75586.1"/>
    <property type="molecule type" value="Genomic_DNA"/>
</dbReference>
<feature type="domain" description="PorZ N-terminal beta-propeller" evidence="2">
    <location>
        <begin position="55"/>
        <end position="213"/>
    </location>
</feature>
<dbReference type="Pfam" id="PF21544">
    <property type="entry name" value="PorZ_N_b_propeller"/>
    <property type="match status" value="1"/>
</dbReference>
<organism evidence="3 4">
    <name type="scientific">Hymenobacter tibetensis</name>
    <dbReference type="NCBI Taxonomy" id="497967"/>
    <lineage>
        <taxon>Bacteria</taxon>
        <taxon>Pseudomonadati</taxon>
        <taxon>Bacteroidota</taxon>
        <taxon>Cytophagia</taxon>
        <taxon>Cytophagales</taxon>
        <taxon>Hymenobacteraceae</taxon>
        <taxon>Hymenobacter</taxon>
    </lineage>
</organism>
<dbReference type="InterPro" id="IPR026444">
    <property type="entry name" value="Secre_tail"/>
</dbReference>
<dbReference type="Proteomes" id="UP000831113">
    <property type="component" value="Chromosome"/>
</dbReference>
<feature type="chain" id="PRO_5045582468" evidence="1">
    <location>
        <begin position="28"/>
        <end position="780"/>
    </location>
</feature>
<proteinExistence type="predicted"/>